<keyword evidence="3" id="KW-1185">Reference proteome</keyword>
<dbReference type="Proteomes" id="UP000008963">
    <property type="component" value="Chromosome"/>
</dbReference>
<feature type="chain" id="PRO_5003154281" evidence="1">
    <location>
        <begin position="24"/>
        <end position="296"/>
    </location>
</feature>
<evidence type="ECO:0000313" key="3">
    <source>
        <dbReference type="Proteomes" id="UP000008963"/>
    </source>
</evidence>
<dbReference type="OrthoDB" id="5292497at2"/>
<dbReference type="RefSeq" id="WP_014244056.1">
    <property type="nucleotide sequence ID" value="NC_016620.1"/>
</dbReference>
<name>E1X045_HALMS</name>
<dbReference type="HOGENOM" id="CLU_939312_0_0_7"/>
<dbReference type="STRING" id="862908.BMS_1409"/>
<gene>
    <name evidence="2" type="ordered locus">BMS_1409</name>
</gene>
<reference evidence="3" key="1">
    <citation type="journal article" date="2013" name="ISME J.">
        <title>A small predatory core genome in the divergent marine Bacteriovorax marinus SJ and the terrestrial Bdellovibrio bacteriovorus.</title>
        <authorList>
            <person name="Crossman L.C."/>
            <person name="Chen H."/>
            <person name="Cerdeno-Tarraga A.M."/>
            <person name="Brooks K."/>
            <person name="Quail M.A."/>
            <person name="Pineiro S.A."/>
            <person name="Hobley L."/>
            <person name="Sockett R.E."/>
            <person name="Bentley S.D."/>
            <person name="Parkhill J."/>
            <person name="Williams H.N."/>
            <person name="Stine O.C."/>
        </authorList>
    </citation>
    <scope>NUCLEOTIDE SEQUENCE [LARGE SCALE GENOMIC DNA]</scope>
    <source>
        <strain evidence="3">ATCC BAA-682 / DSM 15412 / SJ</strain>
    </source>
</reference>
<evidence type="ECO:0000256" key="1">
    <source>
        <dbReference type="SAM" id="SignalP"/>
    </source>
</evidence>
<keyword evidence="1" id="KW-0732">Signal</keyword>
<proteinExistence type="predicted"/>
<dbReference type="AlphaFoldDB" id="E1X045"/>
<accession>E1X045</accession>
<dbReference type="PROSITE" id="PS51257">
    <property type="entry name" value="PROKAR_LIPOPROTEIN"/>
    <property type="match status" value="1"/>
</dbReference>
<feature type="signal peptide" evidence="1">
    <location>
        <begin position="1"/>
        <end position="23"/>
    </location>
</feature>
<protein>
    <submittedName>
        <fullName evidence="2">Membrane protein</fullName>
    </submittedName>
</protein>
<dbReference type="KEGG" id="bmx:BMS_1409"/>
<dbReference type="PATRIC" id="fig|862908.3.peg.1341"/>
<sequence length="296" mass="32774">MKRTLLESTKKSLLALTALTVLASCGGGGGGGGGGGSTSTYGAKNSPYISANGFVNALNDVDGYSDNELVKDEWDTVRSDWDGEDWFVIYDAEYGEYVAVSLQYIRTITYYDYYSSNYNLADEFRDIQDDHDFYNGLIGDGYGDDYEIVDYEYTDTWGEDYYRGFDSGYLYEDGEETTDVSLMAAEKENKEFFKKAADVSFAYSIDMKTSLSLVTLGSKVEKMIDRASGEKLTQEDELALANDIEKVTGASFAAFNEAANNPEVKEVLIEDIAKKIGTTADNLENRLLPEVFGIDL</sequence>
<organism evidence="2 3">
    <name type="scientific">Halobacteriovorax marinus (strain ATCC BAA-682 / DSM 15412 / SJ)</name>
    <name type="common">Bacteriovorax marinus</name>
    <dbReference type="NCBI Taxonomy" id="862908"/>
    <lineage>
        <taxon>Bacteria</taxon>
        <taxon>Pseudomonadati</taxon>
        <taxon>Bdellovibrionota</taxon>
        <taxon>Bacteriovoracia</taxon>
        <taxon>Bacteriovoracales</taxon>
        <taxon>Halobacteriovoraceae</taxon>
        <taxon>Halobacteriovorax</taxon>
    </lineage>
</organism>
<evidence type="ECO:0000313" key="2">
    <source>
        <dbReference type="EMBL" id="CBW26272.1"/>
    </source>
</evidence>
<dbReference type="EMBL" id="FQ312005">
    <property type="protein sequence ID" value="CBW26272.1"/>
    <property type="molecule type" value="Genomic_DNA"/>
</dbReference>